<dbReference type="EMBL" id="JACSPW010000026">
    <property type="protein sequence ID" value="MBD8034903.1"/>
    <property type="molecule type" value="Genomic_DNA"/>
</dbReference>
<dbReference type="PROSITE" id="PS50943">
    <property type="entry name" value="HTH_CROC1"/>
    <property type="match status" value="1"/>
</dbReference>
<dbReference type="InterPro" id="IPR001387">
    <property type="entry name" value="Cro/C1-type_HTH"/>
</dbReference>
<evidence type="ECO:0000256" key="1">
    <source>
        <dbReference type="ARBA" id="ARBA00023125"/>
    </source>
</evidence>
<keyword evidence="2" id="KW-1133">Transmembrane helix</keyword>
<feature type="transmembrane region" description="Helical" evidence="2">
    <location>
        <begin position="175"/>
        <end position="195"/>
    </location>
</feature>
<organism evidence="4 5">
    <name type="scientific">Solibacillus merdavium</name>
    <dbReference type="NCBI Taxonomy" id="2762218"/>
    <lineage>
        <taxon>Bacteria</taxon>
        <taxon>Bacillati</taxon>
        <taxon>Bacillota</taxon>
        <taxon>Bacilli</taxon>
        <taxon>Bacillales</taxon>
        <taxon>Caryophanaceae</taxon>
        <taxon>Solibacillus</taxon>
    </lineage>
</organism>
<evidence type="ECO:0000313" key="5">
    <source>
        <dbReference type="Proteomes" id="UP000600565"/>
    </source>
</evidence>
<evidence type="ECO:0000313" key="4">
    <source>
        <dbReference type="EMBL" id="MBD8034903.1"/>
    </source>
</evidence>
<evidence type="ECO:0000256" key="2">
    <source>
        <dbReference type="SAM" id="Phobius"/>
    </source>
</evidence>
<dbReference type="Gene3D" id="1.10.260.40">
    <property type="entry name" value="lambda repressor-like DNA-binding domains"/>
    <property type="match status" value="1"/>
</dbReference>
<dbReference type="PANTHER" id="PTHR46558:SF13">
    <property type="entry name" value="HTH-TYPE TRANSCRIPTIONAL REGULATOR IMMR"/>
    <property type="match status" value="1"/>
</dbReference>
<reference evidence="4 5" key="1">
    <citation type="submission" date="2020-08" db="EMBL/GenBank/DDBJ databases">
        <title>A Genomic Blueprint of the Chicken Gut Microbiome.</title>
        <authorList>
            <person name="Gilroy R."/>
            <person name="Ravi A."/>
            <person name="Getino M."/>
            <person name="Pursley I."/>
            <person name="Horton D.L."/>
            <person name="Alikhan N.-F."/>
            <person name="Baker D."/>
            <person name="Gharbi K."/>
            <person name="Hall N."/>
            <person name="Watson M."/>
            <person name="Adriaenssens E.M."/>
            <person name="Foster-Nyarko E."/>
            <person name="Jarju S."/>
            <person name="Secka A."/>
            <person name="Antonio M."/>
            <person name="Oren A."/>
            <person name="Chaudhuri R."/>
            <person name="La Ragione R.M."/>
            <person name="Hildebrand F."/>
            <person name="Pallen M.J."/>
        </authorList>
    </citation>
    <scope>NUCLEOTIDE SEQUENCE [LARGE SCALE GENOMIC DNA]</scope>
    <source>
        <strain evidence="4 5">Sa1YVA6</strain>
    </source>
</reference>
<accession>A0ABR8XSI1</accession>
<feature type="transmembrane region" description="Helical" evidence="2">
    <location>
        <begin position="97"/>
        <end position="114"/>
    </location>
</feature>
<feature type="transmembrane region" description="Helical" evidence="2">
    <location>
        <begin position="201"/>
        <end position="223"/>
    </location>
</feature>
<feature type="transmembrane region" description="Helical" evidence="2">
    <location>
        <begin position="120"/>
        <end position="141"/>
    </location>
</feature>
<dbReference type="RefSeq" id="WP_191705386.1">
    <property type="nucleotide sequence ID" value="NZ_JACSPW010000026.1"/>
</dbReference>
<dbReference type="SMART" id="SM00530">
    <property type="entry name" value="HTH_XRE"/>
    <property type="match status" value="1"/>
</dbReference>
<protein>
    <submittedName>
        <fullName evidence="4">Helix-turn-helix transcriptional regulator</fullName>
    </submittedName>
</protein>
<keyword evidence="2" id="KW-0812">Transmembrane</keyword>
<dbReference type="Pfam" id="PF01381">
    <property type="entry name" value="HTH_3"/>
    <property type="match status" value="1"/>
</dbReference>
<keyword evidence="1" id="KW-0238">DNA-binding</keyword>
<sequence>MGFGEKLLKLRKEKGFSQETLAEKLNTSRQAISKWENGQGFPETEKLLMIGNIFEVSIDYLLKDSVENNEGNEEGYYVSKEMAEGFLLSTQKTAKHIALGFGLFALAFEPYLIMGTNSMLGVLLIIVIATLGIISFATLGFDQGQYSILKKEVLLFDSNYFKELTGRYEGFKRKYSGVMVIGACLLAVGFLAFALENKLEMGILVPYYPIFVFLIAVGLYISVRGLTILSAYQLLVNNDEHTGRFGFKLKQKAKKKFEDF</sequence>
<proteinExistence type="predicted"/>
<gene>
    <name evidence="4" type="ORF">H9632_17730</name>
</gene>
<name>A0ABR8XSI1_9BACL</name>
<dbReference type="PANTHER" id="PTHR46558">
    <property type="entry name" value="TRACRIPTIONAL REGULATORY PROTEIN-RELATED-RELATED"/>
    <property type="match status" value="1"/>
</dbReference>
<dbReference type="SUPFAM" id="SSF47413">
    <property type="entry name" value="lambda repressor-like DNA-binding domains"/>
    <property type="match status" value="1"/>
</dbReference>
<evidence type="ECO:0000259" key="3">
    <source>
        <dbReference type="PROSITE" id="PS50943"/>
    </source>
</evidence>
<dbReference type="Proteomes" id="UP000600565">
    <property type="component" value="Unassembled WGS sequence"/>
</dbReference>
<dbReference type="CDD" id="cd00093">
    <property type="entry name" value="HTH_XRE"/>
    <property type="match status" value="1"/>
</dbReference>
<keyword evidence="2" id="KW-0472">Membrane</keyword>
<feature type="domain" description="HTH cro/C1-type" evidence="3">
    <location>
        <begin position="7"/>
        <end position="61"/>
    </location>
</feature>
<comment type="caution">
    <text evidence="4">The sequence shown here is derived from an EMBL/GenBank/DDBJ whole genome shotgun (WGS) entry which is preliminary data.</text>
</comment>
<keyword evidence="5" id="KW-1185">Reference proteome</keyword>
<dbReference type="InterPro" id="IPR010982">
    <property type="entry name" value="Lambda_DNA-bd_dom_sf"/>
</dbReference>